<evidence type="ECO:0000259" key="1">
    <source>
        <dbReference type="Pfam" id="PF14033"/>
    </source>
</evidence>
<dbReference type="PANTHER" id="PTHR33119:SF1">
    <property type="entry name" value="FE2OG DIOXYGENASE DOMAIN-CONTAINING PROTEIN"/>
    <property type="match status" value="1"/>
</dbReference>
<gene>
    <name evidence="3" type="ORF">H1R20_g1141</name>
</gene>
<evidence type="ECO:0000313" key="3">
    <source>
        <dbReference type="EMBL" id="KAJ2935953.1"/>
    </source>
</evidence>
<dbReference type="OrthoDB" id="415532at2759"/>
<dbReference type="EMBL" id="JANBPK010000245">
    <property type="protein sequence ID" value="KAJ2935953.1"/>
    <property type="molecule type" value="Genomic_DNA"/>
</dbReference>
<feature type="domain" description="DUF4246" evidence="1">
    <location>
        <begin position="96"/>
        <end position="546"/>
    </location>
</feature>
<feature type="domain" description="DUF4246" evidence="2">
    <location>
        <begin position="13"/>
        <end position="86"/>
    </location>
</feature>
<reference evidence="3" key="1">
    <citation type="submission" date="2022-06" db="EMBL/GenBank/DDBJ databases">
        <title>Genome Sequence of Candolleomyces eurysporus.</title>
        <authorList>
            <person name="Buettner E."/>
        </authorList>
    </citation>
    <scope>NUCLEOTIDE SEQUENCE</scope>
    <source>
        <strain evidence="3">VTCC 930004</strain>
    </source>
</reference>
<dbReference type="PANTHER" id="PTHR33119">
    <property type="entry name" value="IFI3P"/>
    <property type="match status" value="1"/>
</dbReference>
<sequence>MANVDFSRVHAAPGLGQPLEYVPTHDDPLYVRGPIDNALDKEQLCSLGLVTLREFAMLRFINLITDKQEWHEKVFDHSLVGKWRAEVKSSEEDFTEKMFEYCIQELRYRAERFEPNGSERGAIVVFNGKVVKSDYAVPERVKLALQSAIKPLESVPEAQKDWHPGSDGKVLDLVHPSLYPLVYGKTKVLPVGSQVTTLEDCISRCGEGAEIPTPIRTKPKDTRVYYDYMPRNTYDPYSTKFQWLPCEVDISGDRPKILSYINNLHPEKRKDLYHSIEDVIEAAIPLWEISIAGINLENRYSRAPSFERIPYPNVEYTPDFQSIPESDFPSRLPGEEDNPYYWRKIRWWEDNRTLVVPEPTLPFDSERYKLASSDTLSLRDVYRNGGRPLQIIVKLANIELTPEKPKYEGGTWHVEGKLNEHICATAIYYHSCSNITDSSLAFRQIISDDEAEACINYEQDDHAWLETIFGCAQDEAKVQVVGAIKTLEDRLITFPNILQHQVQPFELADRTKPGHRKIVALFLVDPNVRVISTASVPCQQLEWWKEANIARSVQISPHSRSLLESLPVEVQDQVFDQVQDFPISFEEAKKLRSELMEERKTFVLANARMLEERTFSLCEH</sequence>
<dbReference type="AlphaFoldDB" id="A0A9W8JLF3"/>
<dbReference type="Pfam" id="PF21666">
    <property type="entry name" value="DUF4246_N"/>
    <property type="match status" value="1"/>
</dbReference>
<protein>
    <submittedName>
        <fullName evidence="3">Uncharacterized protein</fullName>
    </submittedName>
</protein>
<organism evidence="3 4">
    <name type="scientific">Candolleomyces eurysporus</name>
    <dbReference type="NCBI Taxonomy" id="2828524"/>
    <lineage>
        <taxon>Eukaryota</taxon>
        <taxon>Fungi</taxon>
        <taxon>Dikarya</taxon>
        <taxon>Basidiomycota</taxon>
        <taxon>Agaricomycotina</taxon>
        <taxon>Agaricomycetes</taxon>
        <taxon>Agaricomycetidae</taxon>
        <taxon>Agaricales</taxon>
        <taxon>Agaricineae</taxon>
        <taxon>Psathyrellaceae</taxon>
        <taxon>Candolleomyces</taxon>
    </lineage>
</organism>
<accession>A0A9W8JLF3</accession>
<dbReference type="Proteomes" id="UP001140091">
    <property type="component" value="Unassembled WGS sequence"/>
</dbReference>
<comment type="caution">
    <text evidence="3">The sequence shown here is derived from an EMBL/GenBank/DDBJ whole genome shotgun (WGS) entry which is preliminary data.</text>
</comment>
<dbReference type="InterPro" id="IPR049192">
    <property type="entry name" value="DUF4246_C"/>
</dbReference>
<feature type="non-terminal residue" evidence="3">
    <location>
        <position position="1"/>
    </location>
</feature>
<dbReference type="InterPro" id="IPR049207">
    <property type="entry name" value="DUF4246_N"/>
</dbReference>
<evidence type="ECO:0000313" key="4">
    <source>
        <dbReference type="Proteomes" id="UP001140091"/>
    </source>
</evidence>
<dbReference type="InterPro" id="IPR025340">
    <property type="entry name" value="DUF4246"/>
</dbReference>
<proteinExistence type="predicted"/>
<keyword evidence="4" id="KW-1185">Reference proteome</keyword>
<dbReference type="Pfam" id="PF14033">
    <property type="entry name" value="DUF4246"/>
    <property type="match status" value="1"/>
</dbReference>
<evidence type="ECO:0000259" key="2">
    <source>
        <dbReference type="Pfam" id="PF21666"/>
    </source>
</evidence>
<name>A0A9W8JLF3_9AGAR</name>